<name>E6S7I0_INTC7</name>
<dbReference type="Proteomes" id="UP000008914">
    <property type="component" value="Chromosome"/>
</dbReference>
<dbReference type="HOGENOM" id="CLU_1466333_0_0_11"/>
<protein>
    <recommendedName>
        <fullName evidence="4">Lipoprotein</fullName>
    </recommendedName>
</protein>
<accession>E6S7I0</accession>
<sequence length="184" mass="19587">MTSNARTGVIGLAIVAVLATGGCTDQGLPPATTSSPSATGTTPITTSTTMTAQDPELAAAEATVEKLWKLVDALGADKQRSLDELNTVARDQTLEIWRELLTKRRREAIRQTGSTSIVSTEASSARGKLTVDTCFDVSKTNLLDTDGKSVVSENRASRVRYTSVVERGSNGNYYVVQDKAVETC</sequence>
<dbReference type="AlphaFoldDB" id="E6S7I0"/>
<dbReference type="RefSeq" id="WP_013491197.1">
    <property type="nucleotide sequence ID" value="NC_014830.1"/>
</dbReference>
<dbReference type="KEGG" id="ica:Intca_0322"/>
<dbReference type="EMBL" id="CP002343">
    <property type="protein sequence ID" value="ADU46875.1"/>
    <property type="molecule type" value="Genomic_DNA"/>
</dbReference>
<evidence type="ECO:0000313" key="2">
    <source>
        <dbReference type="EMBL" id="ADU46875.1"/>
    </source>
</evidence>
<proteinExistence type="predicted"/>
<keyword evidence="3" id="KW-1185">Reference proteome</keyword>
<feature type="region of interest" description="Disordered" evidence="1">
    <location>
        <begin position="27"/>
        <end position="52"/>
    </location>
</feature>
<evidence type="ECO:0008006" key="4">
    <source>
        <dbReference type="Google" id="ProtNLM"/>
    </source>
</evidence>
<gene>
    <name evidence="2" type="ordered locus">Intca_0322</name>
</gene>
<reference evidence="2 3" key="1">
    <citation type="journal article" date="2010" name="Stand. Genomic Sci.">
        <title>Complete genome sequence of Intrasporangium calvum type strain (7 KIP).</title>
        <authorList>
            <person name="Del Rio T.G."/>
            <person name="Chertkov O."/>
            <person name="Yasawong M."/>
            <person name="Lucas S."/>
            <person name="Deshpande S."/>
            <person name="Cheng J.F."/>
            <person name="Detter C."/>
            <person name="Tapia R."/>
            <person name="Han C."/>
            <person name="Goodwin L."/>
            <person name="Pitluck S."/>
            <person name="Liolios K."/>
            <person name="Ivanova N."/>
            <person name="Mavromatis K."/>
            <person name="Pati A."/>
            <person name="Chen A."/>
            <person name="Palaniappan K."/>
            <person name="Land M."/>
            <person name="Hauser L."/>
            <person name="Chang Y.J."/>
            <person name="Jeffries C.D."/>
            <person name="Rohde M."/>
            <person name="Pukall R."/>
            <person name="Sikorski J."/>
            <person name="Goker M."/>
            <person name="Woyke T."/>
            <person name="Bristow J."/>
            <person name="Eisen J.A."/>
            <person name="Markowitz V."/>
            <person name="Hugenholtz P."/>
            <person name="Kyrpides N.C."/>
            <person name="Klenk H.P."/>
            <person name="Lapidus A."/>
        </authorList>
    </citation>
    <scope>NUCLEOTIDE SEQUENCE [LARGE SCALE GENOMIC DNA]</scope>
    <source>
        <strain evidence="3">ATCC 23552 / DSM 43043 / JCM 3097 / NBRC 12989 / 7 KIP</strain>
    </source>
</reference>
<dbReference type="eggNOG" id="ENOG5033F2P">
    <property type="taxonomic scope" value="Bacteria"/>
</dbReference>
<evidence type="ECO:0000256" key="1">
    <source>
        <dbReference type="SAM" id="MobiDB-lite"/>
    </source>
</evidence>
<feature type="compositionally biased region" description="Low complexity" evidence="1">
    <location>
        <begin position="29"/>
        <end position="52"/>
    </location>
</feature>
<organism evidence="2 3">
    <name type="scientific">Intrasporangium calvum (strain ATCC 23552 / DSM 43043 / JCM 3097 / NBRC 12989 / NCIMB 10167 / NRRL B-3866 / 7 KIP)</name>
    <dbReference type="NCBI Taxonomy" id="710696"/>
    <lineage>
        <taxon>Bacteria</taxon>
        <taxon>Bacillati</taxon>
        <taxon>Actinomycetota</taxon>
        <taxon>Actinomycetes</taxon>
        <taxon>Micrococcales</taxon>
        <taxon>Intrasporangiaceae</taxon>
        <taxon>Intrasporangium</taxon>
    </lineage>
</organism>
<dbReference type="PROSITE" id="PS51257">
    <property type="entry name" value="PROKAR_LIPOPROTEIN"/>
    <property type="match status" value="1"/>
</dbReference>
<evidence type="ECO:0000313" key="3">
    <source>
        <dbReference type="Proteomes" id="UP000008914"/>
    </source>
</evidence>